<accession>A0A418BC69</accession>
<name>A0A418BC69_APHAT</name>
<proteinExistence type="predicted"/>
<protein>
    <submittedName>
        <fullName evidence="1">Uncharacterized protein</fullName>
    </submittedName>
</protein>
<dbReference type="VEuPathDB" id="FungiDB:H257_18563"/>
<evidence type="ECO:0000313" key="1">
    <source>
        <dbReference type="EMBL" id="RHY36335.1"/>
    </source>
</evidence>
<sequence length="316" mass="34844">MKVHGDNTYKIPHLSKEMKQRRGMLGRNVCCSLELHADADADAAGILQTCDREAMDAACAAELTDLREMDELSRVLEEMTLGGEDHEDLAHELVEVGIDAVDLSRKSTLARFRDVPFEHYDAMAVVVDDALATAGALTGIDDVFGGDGGVLGERPGDGNDGDDAEPPFAHIDEINERDVDAANVDQDLARPGDMASAKRRAAILNKLKQNRKQKSIDQDDPTHLLRHIAPFTTVMTFEPFCEFFELMRDVRCACCVNRIIGTKVGAACQYKVVQGATRVDDDVDQRNLEFHRLGENVPLSLQPAKGSTMMRVFECR</sequence>
<dbReference type="Proteomes" id="UP000283543">
    <property type="component" value="Unassembled WGS sequence"/>
</dbReference>
<reference evidence="1 2" key="1">
    <citation type="submission" date="2018-08" db="EMBL/GenBank/DDBJ databases">
        <title>Aphanomyces genome sequencing and annotation.</title>
        <authorList>
            <person name="Minardi D."/>
            <person name="Oidtmann B."/>
            <person name="Van Der Giezen M."/>
            <person name="Studholme D.J."/>
        </authorList>
    </citation>
    <scope>NUCLEOTIDE SEQUENCE [LARGE SCALE GENOMIC DNA]</scope>
    <source>
        <strain evidence="1 2">Si</strain>
    </source>
</reference>
<evidence type="ECO:0000313" key="2">
    <source>
        <dbReference type="Proteomes" id="UP000283543"/>
    </source>
</evidence>
<organism evidence="1 2">
    <name type="scientific">Aphanomyces astaci</name>
    <name type="common">Crayfish plague agent</name>
    <dbReference type="NCBI Taxonomy" id="112090"/>
    <lineage>
        <taxon>Eukaryota</taxon>
        <taxon>Sar</taxon>
        <taxon>Stramenopiles</taxon>
        <taxon>Oomycota</taxon>
        <taxon>Saprolegniomycetes</taxon>
        <taxon>Saprolegniales</taxon>
        <taxon>Verrucalvaceae</taxon>
        <taxon>Aphanomyces</taxon>
    </lineage>
</organism>
<gene>
    <name evidence="1" type="ORF">DYB34_003085</name>
</gene>
<dbReference type="VEuPathDB" id="FungiDB:H257_09786"/>
<dbReference type="AlphaFoldDB" id="A0A418BC69"/>
<dbReference type="EMBL" id="QUTB01012103">
    <property type="protein sequence ID" value="RHY36335.1"/>
    <property type="molecule type" value="Genomic_DNA"/>
</dbReference>
<comment type="caution">
    <text evidence="1">The sequence shown here is derived from an EMBL/GenBank/DDBJ whole genome shotgun (WGS) entry which is preliminary data.</text>
</comment>